<sequence length="120" mass="14207">MIDSSKKYQKNKPENMPHVGNFINYYIVNQKLSKAQLARDLDVGNSTLNQYFKNESIQLAILWKISKLLNHNFVAQLAEYLYLPYKTKQEQKLEAHIALLEKRIEVLEIELNVYKKIHEK</sequence>
<keyword evidence="1" id="KW-0175">Coiled coil</keyword>
<comment type="caution">
    <text evidence="3">The sequence shown here is derived from an EMBL/GenBank/DDBJ whole genome shotgun (WGS) entry which is preliminary data.</text>
</comment>
<dbReference type="RefSeq" id="WP_103727077.1">
    <property type="nucleotide sequence ID" value="NZ_PQNY01000028.1"/>
</dbReference>
<feature type="coiled-coil region" evidence="1">
    <location>
        <begin position="90"/>
        <end position="117"/>
    </location>
</feature>
<keyword evidence="4" id="KW-1185">Reference proteome</keyword>
<dbReference type="CDD" id="cd00093">
    <property type="entry name" value="HTH_XRE"/>
    <property type="match status" value="1"/>
</dbReference>
<dbReference type="Pfam" id="PF01381">
    <property type="entry name" value="HTH_3"/>
    <property type="match status" value="1"/>
</dbReference>
<dbReference type="Gene3D" id="1.10.260.40">
    <property type="entry name" value="lambda repressor-like DNA-binding domains"/>
    <property type="match status" value="1"/>
</dbReference>
<dbReference type="AlphaFoldDB" id="A0A2S4N4Y0"/>
<evidence type="ECO:0000259" key="2">
    <source>
        <dbReference type="PROSITE" id="PS50943"/>
    </source>
</evidence>
<dbReference type="InterPro" id="IPR010982">
    <property type="entry name" value="Lambda_DNA-bd_dom_sf"/>
</dbReference>
<evidence type="ECO:0000256" key="1">
    <source>
        <dbReference type="SAM" id="Coils"/>
    </source>
</evidence>
<dbReference type="InterPro" id="IPR001387">
    <property type="entry name" value="Cro/C1-type_HTH"/>
</dbReference>
<feature type="domain" description="HTH cro/C1-type" evidence="2">
    <location>
        <begin position="23"/>
        <end position="76"/>
    </location>
</feature>
<evidence type="ECO:0000313" key="3">
    <source>
        <dbReference type="EMBL" id="POS00710.1"/>
    </source>
</evidence>
<gene>
    <name evidence="3" type="ORF">Q361_1286</name>
</gene>
<dbReference type="EMBL" id="PQNY01000028">
    <property type="protein sequence ID" value="POS00710.1"/>
    <property type="molecule type" value="Genomic_DNA"/>
</dbReference>
<dbReference type="SUPFAM" id="SSF47413">
    <property type="entry name" value="lambda repressor-like DNA-binding domains"/>
    <property type="match status" value="1"/>
</dbReference>
<reference evidence="3 4" key="1">
    <citation type="submission" date="2018-01" db="EMBL/GenBank/DDBJ databases">
        <title>Genomic Encyclopedia of Type Strains, Phase I: the one thousand microbial genomes (KMG-I) project.</title>
        <authorList>
            <person name="Goeker M."/>
        </authorList>
    </citation>
    <scope>NUCLEOTIDE SEQUENCE [LARGE SCALE GENOMIC DNA]</scope>
    <source>
        <strain evidence="3 4">DSM 17960</strain>
    </source>
</reference>
<dbReference type="GO" id="GO:0003677">
    <property type="term" value="F:DNA binding"/>
    <property type="evidence" value="ECO:0007669"/>
    <property type="project" value="InterPro"/>
</dbReference>
<protein>
    <submittedName>
        <fullName evidence="3">Helix-turn-helix protein</fullName>
    </submittedName>
</protein>
<dbReference type="OrthoDB" id="1363267at2"/>
<accession>A0A2S4N4Y0</accession>
<organism evidence="3 4">
    <name type="scientific">Flavobacterium croceum DSM 17960</name>
    <dbReference type="NCBI Taxonomy" id="1121886"/>
    <lineage>
        <taxon>Bacteria</taxon>
        <taxon>Pseudomonadati</taxon>
        <taxon>Bacteroidota</taxon>
        <taxon>Flavobacteriia</taxon>
        <taxon>Flavobacteriales</taxon>
        <taxon>Flavobacteriaceae</taxon>
        <taxon>Flavobacterium</taxon>
    </lineage>
</organism>
<proteinExistence type="predicted"/>
<name>A0A2S4N4Y0_9FLAO</name>
<evidence type="ECO:0000313" key="4">
    <source>
        <dbReference type="Proteomes" id="UP000237056"/>
    </source>
</evidence>
<dbReference type="PROSITE" id="PS50943">
    <property type="entry name" value="HTH_CROC1"/>
    <property type="match status" value="1"/>
</dbReference>
<dbReference type="Proteomes" id="UP000237056">
    <property type="component" value="Unassembled WGS sequence"/>
</dbReference>